<evidence type="ECO:0000313" key="3">
    <source>
        <dbReference type="Proteomes" id="UP000183400"/>
    </source>
</evidence>
<dbReference type="GO" id="GO:0016491">
    <property type="term" value="F:oxidoreductase activity"/>
    <property type="evidence" value="ECO:0007669"/>
    <property type="project" value="InterPro"/>
</dbReference>
<dbReference type="Gene3D" id="3.50.50.60">
    <property type="entry name" value="FAD/NAD(P)-binding domain"/>
    <property type="match status" value="1"/>
</dbReference>
<dbReference type="InterPro" id="IPR002937">
    <property type="entry name" value="Amino_oxidase"/>
</dbReference>
<dbReference type="Gene3D" id="1.10.405.20">
    <property type="match status" value="1"/>
</dbReference>
<dbReference type="SUPFAM" id="SSF51905">
    <property type="entry name" value="FAD/NAD(P)-binding domain"/>
    <property type="match status" value="1"/>
</dbReference>
<dbReference type="Pfam" id="PF01593">
    <property type="entry name" value="Amino_oxidase"/>
    <property type="match status" value="1"/>
</dbReference>
<organism evidence="2 3">
    <name type="scientific">Ruegeria halocynthiae</name>
    <dbReference type="NCBI Taxonomy" id="985054"/>
    <lineage>
        <taxon>Bacteria</taxon>
        <taxon>Pseudomonadati</taxon>
        <taxon>Pseudomonadota</taxon>
        <taxon>Alphaproteobacteria</taxon>
        <taxon>Rhodobacterales</taxon>
        <taxon>Roseobacteraceae</taxon>
        <taxon>Ruegeria</taxon>
    </lineage>
</organism>
<protein>
    <submittedName>
        <fullName evidence="2">Predicted NAD/FAD-binding protein</fullName>
    </submittedName>
</protein>
<dbReference type="EMBL" id="FNNP01000004">
    <property type="protein sequence ID" value="SDX27345.1"/>
    <property type="molecule type" value="Genomic_DNA"/>
</dbReference>
<evidence type="ECO:0000313" key="2">
    <source>
        <dbReference type="EMBL" id="SDX27345.1"/>
    </source>
</evidence>
<proteinExistence type="predicted"/>
<dbReference type="InterPro" id="IPR036188">
    <property type="entry name" value="FAD/NAD-bd_sf"/>
</dbReference>
<reference evidence="3" key="1">
    <citation type="submission" date="2016-10" db="EMBL/GenBank/DDBJ databases">
        <authorList>
            <person name="Varghese N."/>
            <person name="Submissions S."/>
        </authorList>
    </citation>
    <scope>NUCLEOTIDE SEQUENCE [LARGE SCALE GENOMIC DNA]</scope>
    <source>
        <strain evidence="3">DSM 27839</strain>
    </source>
</reference>
<keyword evidence="3" id="KW-1185">Reference proteome</keyword>
<gene>
    <name evidence="2" type="ORF">SAMN05444358_104126</name>
</gene>
<evidence type="ECO:0000259" key="1">
    <source>
        <dbReference type="Pfam" id="PF01593"/>
    </source>
</evidence>
<dbReference type="PANTHER" id="PTHR42923:SF17">
    <property type="entry name" value="AMINE OXIDASE DOMAIN-CONTAINING PROTEIN"/>
    <property type="match status" value="1"/>
</dbReference>
<dbReference type="Proteomes" id="UP000183400">
    <property type="component" value="Unassembled WGS sequence"/>
</dbReference>
<dbReference type="RefSeq" id="WP_245709758.1">
    <property type="nucleotide sequence ID" value="NZ_FNNP01000004.1"/>
</dbReference>
<name>A0A1H3ACP7_9RHOB</name>
<accession>A0A1H3ACP7</accession>
<dbReference type="PANTHER" id="PTHR42923">
    <property type="entry name" value="PROTOPORPHYRINOGEN OXIDASE"/>
    <property type="match status" value="1"/>
</dbReference>
<dbReference type="AlphaFoldDB" id="A0A1H3ACP7"/>
<sequence length="468" mass="52170">MFDETRGVRKKIAVIGAGISGLSAAYYLSEDHDITVFEAEPRLGGHARTVMAGRKGDQPVDTGFIVFNYVTYPYLTRLFDELNVPVTKSEMSFGATIDNGRIEYGLNNLRTLTAQKRNLARPAYYKMIADILRFGKEAPEAAQDDDTTIGELVDQLRLGHWFRHNYLMPMCGAIWSTPVEFVDQFPARSLVHFFRNHALLASGRANQHQWYTVKGGSIEYVRRIEAALRARGSDIRLGSPVQRIERHDLGVTVHAGGEAKLFDEIILATHSDQSLAILGEAATGAEKAALGAIRYQPNKAILHCDPGQMPRRRACWSSWTYRSQNGNVGVTYWMNRLQNIPDSDPLFVTLNAASDIPADKIYDEVEFAHPIFDKAALRAQGQIREMQGQNRTWFAGAYNRHGFHEDGIASAMHLVERITSAPQIIGADNGISEKEPAVPTSAQFRGDIGVVDAVRPRRTFSLACFWCV</sequence>
<feature type="domain" description="Amine oxidase" evidence="1">
    <location>
        <begin position="19"/>
        <end position="281"/>
    </location>
</feature>
<dbReference type="InterPro" id="IPR050464">
    <property type="entry name" value="Zeta_carotene_desat/Oxidored"/>
</dbReference>
<dbReference type="STRING" id="985054.SAMN05444358_104126"/>
<dbReference type="Gene3D" id="3.30.70.1990">
    <property type="match status" value="1"/>
</dbReference>